<sequence length="85" mass="9619">MTTAAAANPFALMVDPAEVKQMVDRSEQLSRLSQRQCHPLDRSVIRCASAEIAAYDAKIDRTTIYLPPEEEKQVPVVRTYSRRIN</sequence>
<evidence type="ECO:0000313" key="1">
    <source>
        <dbReference type="EMBL" id="MBC5763237.1"/>
    </source>
</evidence>
<dbReference type="Proteomes" id="UP000596827">
    <property type="component" value="Unassembled WGS sequence"/>
</dbReference>
<dbReference type="EMBL" id="JACORU010000001">
    <property type="protein sequence ID" value="MBC5763237.1"/>
    <property type="molecule type" value="Genomic_DNA"/>
</dbReference>
<proteinExistence type="predicted"/>
<keyword evidence="2" id="KW-1185">Reference proteome</keyword>
<accession>A0A923S3L4</accession>
<protein>
    <submittedName>
        <fullName evidence="1">Uncharacterized protein</fullName>
    </submittedName>
</protein>
<name>A0A923S3L4_9BURK</name>
<reference evidence="1" key="1">
    <citation type="submission" date="2020-08" db="EMBL/GenBank/DDBJ databases">
        <title>Ramlibacter sp. GTP1 16S ribosomal RNA gene genome sequencing and assembly.</title>
        <authorList>
            <person name="Kang M."/>
        </authorList>
    </citation>
    <scope>NUCLEOTIDE SEQUENCE</scope>
    <source>
        <strain evidence="1">GTP1</strain>
    </source>
</reference>
<comment type="caution">
    <text evidence="1">The sequence shown here is derived from an EMBL/GenBank/DDBJ whole genome shotgun (WGS) entry which is preliminary data.</text>
</comment>
<dbReference type="AlphaFoldDB" id="A0A923S3L4"/>
<dbReference type="RefSeq" id="WP_187079694.1">
    <property type="nucleotide sequence ID" value="NZ_JACORU010000001.1"/>
</dbReference>
<gene>
    <name evidence="1" type="ORF">H8R02_02160</name>
</gene>
<organism evidence="1 2">
    <name type="scientific">Ramlibacter albus</name>
    <dbReference type="NCBI Taxonomy" id="2079448"/>
    <lineage>
        <taxon>Bacteria</taxon>
        <taxon>Pseudomonadati</taxon>
        <taxon>Pseudomonadota</taxon>
        <taxon>Betaproteobacteria</taxon>
        <taxon>Burkholderiales</taxon>
        <taxon>Comamonadaceae</taxon>
        <taxon>Ramlibacter</taxon>
    </lineage>
</organism>
<evidence type="ECO:0000313" key="2">
    <source>
        <dbReference type="Proteomes" id="UP000596827"/>
    </source>
</evidence>